<protein>
    <recommendedName>
        <fullName evidence="1">YoaR-like putative peptidoglycan binding domain-containing protein</fullName>
    </recommendedName>
</protein>
<dbReference type="Proteomes" id="UP000426857">
    <property type="component" value="Chromosome"/>
</dbReference>
<reference evidence="3 5" key="2">
    <citation type="submission" date="2019-11" db="EMBL/GenBank/DDBJ databases">
        <title>FDA dAtabase for Regulatory Grade micrObial Sequences (FDA-ARGOS): Supporting development and validation of Infectious Disease Dx tests.</title>
        <authorList>
            <person name="Kerrigan L."/>
            <person name="Long C."/>
            <person name="Tallon L."/>
            <person name="Sadzewicz L."/>
            <person name="Vavikolanu K."/>
            <person name="Mehta A."/>
            <person name="Aluvathingal J."/>
            <person name="Nadendla S."/>
            <person name="Yan Y."/>
            <person name="Sichtig H."/>
        </authorList>
    </citation>
    <scope>NUCLEOTIDE SEQUENCE [LARGE SCALE GENOMIC DNA]</scope>
    <source>
        <strain evidence="3 5">FDAARGOS_674</strain>
    </source>
</reference>
<sequence>MGIDTALNGDEVPRGAIVGGVEIGGLEPAAARERLAAELGDRATEPVTVRAGDRESTFVPAESGLAPDWAATVDAAGHRSLNPVAWVRGFFATDEIDIASTVDEAAFGPALDRVAAELTVAPADGAVALSDGAVQVTDPVVGQNVDRGELGGRMSGAWLDPAGIDVAATEVKPDIDADVVRSAAEGPAAKAVESPVTVHGRDGVDGVIEPARMGEVVAFAPQGTGDDVKLEPAVDVEKAREILGESLAGTEVEMRNARVSLDGAVTPSVDGVEIDWDETLKGFADRVIGGEPRETDAVYRDEPATYTTDQAQTATFDQVVGEFTTGGYSAASGTNIALTAQLVNGAFVAPGETFSLNGYTGPRGTAQGFVSSGIILNGRADNAVGGGISQFATTLYNAAYFAGMEDVAHTPHSYYISRYPAGREATVFEGAIDLQFKNTSDHPVIISASAGGGEVTVRLLGVKTVEVESVNGGRWSYTSPQRMSLSGSNCTPSGGAQGFTTTDTRIIRNLSGAELSRESQTTIYDPQPIVTCS</sequence>
<gene>
    <name evidence="2" type="ORF">CJ204_10150</name>
    <name evidence="3" type="ORF">FOB82_07510</name>
</gene>
<dbReference type="InterPro" id="IPR007391">
    <property type="entry name" value="Vancomycin_resist_VanW"/>
</dbReference>
<dbReference type="AlphaFoldDB" id="A0A2N6SX69"/>
<evidence type="ECO:0000313" key="5">
    <source>
        <dbReference type="Proteomes" id="UP000426857"/>
    </source>
</evidence>
<feature type="domain" description="YoaR-like putative peptidoglycan binding" evidence="1">
    <location>
        <begin position="220"/>
        <end position="295"/>
    </location>
</feature>
<dbReference type="Proteomes" id="UP000235363">
    <property type="component" value="Unassembled WGS sequence"/>
</dbReference>
<evidence type="ECO:0000313" key="2">
    <source>
        <dbReference type="EMBL" id="PMC61658.1"/>
    </source>
</evidence>
<organism evidence="2 4">
    <name type="scientific">Corynebacterium xerosis</name>
    <dbReference type="NCBI Taxonomy" id="1725"/>
    <lineage>
        <taxon>Bacteria</taxon>
        <taxon>Bacillati</taxon>
        <taxon>Actinomycetota</taxon>
        <taxon>Actinomycetes</taxon>
        <taxon>Mycobacteriales</taxon>
        <taxon>Corynebacteriaceae</taxon>
        <taxon>Corynebacterium</taxon>
    </lineage>
</organism>
<dbReference type="EMBL" id="CP046322">
    <property type="protein sequence ID" value="QGS35862.1"/>
    <property type="molecule type" value="Genomic_DNA"/>
</dbReference>
<dbReference type="EMBL" id="PNHF01000024">
    <property type="protein sequence ID" value="PMC61658.1"/>
    <property type="molecule type" value="Genomic_DNA"/>
</dbReference>
<proteinExistence type="predicted"/>
<reference evidence="2 4" key="1">
    <citation type="submission" date="2017-09" db="EMBL/GenBank/DDBJ databases">
        <title>Bacterial strain isolated from the female urinary microbiota.</title>
        <authorList>
            <person name="Thomas-White K."/>
            <person name="Kumar N."/>
            <person name="Forster S."/>
            <person name="Putonti C."/>
            <person name="Lawley T."/>
            <person name="Wolfe A.J."/>
        </authorList>
    </citation>
    <scope>NUCLEOTIDE SEQUENCE [LARGE SCALE GENOMIC DNA]</scope>
    <source>
        <strain evidence="2 4">UMB0908</strain>
    </source>
</reference>
<dbReference type="RefSeq" id="WP_102213985.1">
    <property type="nucleotide sequence ID" value="NZ_CP046322.1"/>
</dbReference>
<dbReference type="PANTHER" id="PTHR35788">
    <property type="entry name" value="EXPORTED PROTEIN-RELATED"/>
    <property type="match status" value="1"/>
</dbReference>
<dbReference type="Pfam" id="PF04294">
    <property type="entry name" value="VanW"/>
    <property type="match status" value="1"/>
</dbReference>
<evidence type="ECO:0000259" key="1">
    <source>
        <dbReference type="Pfam" id="PF12229"/>
    </source>
</evidence>
<evidence type="ECO:0000313" key="3">
    <source>
        <dbReference type="EMBL" id="QGS35862.1"/>
    </source>
</evidence>
<dbReference type="InterPro" id="IPR052913">
    <property type="entry name" value="Glycopeptide_resist_protein"/>
</dbReference>
<accession>A0A2N6SX69</accession>
<dbReference type="PANTHER" id="PTHR35788:SF1">
    <property type="entry name" value="EXPORTED PROTEIN"/>
    <property type="match status" value="1"/>
</dbReference>
<dbReference type="KEGG" id="cxe:FOB82_07510"/>
<dbReference type="InterPro" id="IPR022029">
    <property type="entry name" value="YoaR-like_PG-bd"/>
</dbReference>
<dbReference type="Pfam" id="PF12229">
    <property type="entry name" value="PG_binding_4"/>
    <property type="match status" value="1"/>
</dbReference>
<evidence type="ECO:0000313" key="4">
    <source>
        <dbReference type="Proteomes" id="UP000235363"/>
    </source>
</evidence>
<name>A0A2N6SX69_9CORY</name>